<keyword evidence="9" id="KW-0067">ATP-binding</keyword>
<dbReference type="SUPFAM" id="SSF90123">
    <property type="entry name" value="ABC transporter transmembrane region"/>
    <property type="match status" value="1"/>
</dbReference>
<evidence type="ECO:0000256" key="4">
    <source>
        <dbReference type="ARBA" id="ARBA00023136"/>
    </source>
</evidence>
<dbReference type="Gene3D" id="3.90.1200.10">
    <property type="match status" value="1"/>
</dbReference>
<protein>
    <submittedName>
        <fullName evidence="9">ATP-binding cassette domain-containing protein</fullName>
    </submittedName>
</protein>
<feature type="transmembrane region" description="Helical" evidence="6">
    <location>
        <begin position="74"/>
        <end position="95"/>
    </location>
</feature>
<sequence length="919" mass="100774">MAGDRRLVTLRRLLGQTRRYRPSVEALFLLSLLASPLELLTPLPLKIVVDSAIGSHPLPRLVDRVPEAVSRSPAALASFAVVLLVAVVLVSRLLALWRTLLRARLTGRLILDFRGRLFRQVRRVSGASFSLSSIQHDVPAIPRVLTESFIPLIVSAVTLLGMIYVTDRIDRPLALIALGISPGLFVTSRAFRGRLRRRSPQAEKLESSELSIVHDALGALRAAKRFGREGREARLHARRFGQRMRTRARLATTKATLDLLVGLITAGGAAVLILVGVQHVRAGTLTLGCMLLVMSYLNQLYRPVRTISQKAASLGPELARAGRVLALLDRRPEVEERPDALPLALARGAITFHHVSFASGEGRPLLQDVSFEIGPRARVGIMGASGAVADALNALLTRLRDPTEGEIRLDGVDLRRYRVADLRRQFAVVPRDPVLFPGTIAENIALASPVGRDELIAAAQGANAHEFIVQLPRGYDTRVGRGGVELSSGQRRLMAIAAAFIDDAPVVIVDDRASDVDPETEAALRGAIRRLARGRTSILITHRESLLERCDEVIALEHGRIVAETARAARGAPPVSSTGSSRGPNLASHPAARAWSRLHPDAEPLGIEPLKVRQHKNMIYRLAGAGPSGAPVIAKRCPREVARLERTVYEEILPRFGVPSLRQYGYLEEPEGLYCWLFMEEAAGISYSNLIPEHRAHAARWLGLLHSGLATDTAAGRALPDAGPARYLGVLQSIREAMRRHLDNPILSEGDVGFLHAMQSRFDDLAAHWSRLEDICDAAPRTLVHGDFNGKNIRLRSANGESTLLVFDWENAGWGVPAVDLAQLSVQSRRLAANPDLATYGSLVRERWPELPPAAWERLAYCGTVFRTLCALSWDMESLATDWAHQYVGNMHMYAEELENALERLGWVGRAPWREVVGA</sequence>
<organism evidence="9 10">
    <name type="scientific">Eiseniibacteriota bacterium</name>
    <dbReference type="NCBI Taxonomy" id="2212470"/>
    <lineage>
        <taxon>Bacteria</taxon>
        <taxon>Candidatus Eiseniibacteriota</taxon>
    </lineage>
</organism>
<keyword evidence="9" id="KW-0547">Nucleotide-binding</keyword>
<gene>
    <name evidence="9" type="ORF">E6K73_08755</name>
</gene>
<evidence type="ECO:0000313" key="10">
    <source>
        <dbReference type="Proteomes" id="UP000320184"/>
    </source>
</evidence>
<evidence type="ECO:0000256" key="3">
    <source>
        <dbReference type="ARBA" id="ARBA00022989"/>
    </source>
</evidence>
<feature type="transmembrane region" description="Helical" evidence="6">
    <location>
        <begin position="255"/>
        <end position="276"/>
    </location>
</feature>
<dbReference type="PANTHER" id="PTHR24221:SF654">
    <property type="entry name" value="ATP-BINDING CASSETTE SUB-FAMILY B MEMBER 6"/>
    <property type="match status" value="1"/>
</dbReference>
<dbReference type="SUPFAM" id="SSF52540">
    <property type="entry name" value="P-loop containing nucleoside triphosphate hydrolases"/>
    <property type="match status" value="1"/>
</dbReference>
<feature type="transmembrane region" description="Helical" evidence="6">
    <location>
        <begin position="172"/>
        <end position="191"/>
    </location>
</feature>
<dbReference type="InterPro" id="IPR011009">
    <property type="entry name" value="Kinase-like_dom_sf"/>
</dbReference>
<feature type="region of interest" description="Disordered" evidence="5">
    <location>
        <begin position="571"/>
        <end position="590"/>
    </location>
</feature>
<evidence type="ECO:0000313" key="9">
    <source>
        <dbReference type="EMBL" id="TMQ50022.1"/>
    </source>
</evidence>
<keyword evidence="3 6" id="KW-1133">Transmembrane helix</keyword>
<dbReference type="Pfam" id="PF00664">
    <property type="entry name" value="ABC_membrane"/>
    <property type="match status" value="1"/>
</dbReference>
<dbReference type="Pfam" id="PF01636">
    <property type="entry name" value="APH"/>
    <property type="match status" value="1"/>
</dbReference>
<name>A0A538SF73_UNCEI</name>
<feature type="transmembrane region" description="Helical" evidence="6">
    <location>
        <begin position="149"/>
        <end position="166"/>
    </location>
</feature>
<dbReference type="AlphaFoldDB" id="A0A538SF73"/>
<feature type="domain" description="ABC transporter" evidence="7">
    <location>
        <begin position="350"/>
        <end position="583"/>
    </location>
</feature>
<dbReference type="InterPro" id="IPR003439">
    <property type="entry name" value="ABC_transporter-like_ATP-bd"/>
</dbReference>
<keyword evidence="2 6" id="KW-0812">Transmembrane</keyword>
<dbReference type="GO" id="GO:0005524">
    <property type="term" value="F:ATP binding"/>
    <property type="evidence" value="ECO:0007669"/>
    <property type="project" value="UniProtKB-KW"/>
</dbReference>
<evidence type="ECO:0000259" key="7">
    <source>
        <dbReference type="PROSITE" id="PS50893"/>
    </source>
</evidence>
<accession>A0A538SF73</accession>
<evidence type="ECO:0000256" key="1">
    <source>
        <dbReference type="ARBA" id="ARBA00004651"/>
    </source>
</evidence>
<feature type="domain" description="ABC transmembrane type-1" evidence="8">
    <location>
        <begin position="26"/>
        <end position="314"/>
    </location>
</feature>
<dbReference type="InterPro" id="IPR011527">
    <property type="entry name" value="ABC1_TM_dom"/>
</dbReference>
<dbReference type="PANTHER" id="PTHR24221">
    <property type="entry name" value="ATP-BINDING CASSETTE SUB-FAMILY B"/>
    <property type="match status" value="1"/>
</dbReference>
<dbReference type="Gene3D" id="3.40.50.300">
    <property type="entry name" value="P-loop containing nucleotide triphosphate hydrolases"/>
    <property type="match status" value="1"/>
</dbReference>
<dbReference type="PROSITE" id="PS50893">
    <property type="entry name" value="ABC_TRANSPORTER_2"/>
    <property type="match status" value="1"/>
</dbReference>
<dbReference type="GO" id="GO:0140359">
    <property type="term" value="F:ABC-type transporter activity"/>
    <property type="evidence" value="ECO:0007669"/>
    <property type="project" value="InterPro"/>
</dbReference>
<dbReference type="GO" id="GO:0005886">
    <property type="term" value="C:plasma membrane"/>
    <property type="evidence" value="ECO:0007669"/>
    <property type="project" value="UniProtKB-SubCell"/>
</dbReference>
<dbReference type="PROSITE" id="PS50929">
    <property type="entry name" value="ABC_TM1F"/>
    <property type="match status" value="1"/>
</dbReference>
<evidence type="ECO:0000256" key="2">
    <source>
        <dbReference type="ARBA" id="ARBA00022692"/>
    </source>
</evidence>
<dbReference type="InterPro" id="IPR017871">
    <property type="entry name" value="ABC_transporter-like_CS"/>
</dbReference>
<dbReference type="Pfam" id="PF00005">
    <property type="entry name" value="ABC_tran"/>
    <property type="match status" value="1"/>
</dbReference>
<evidence type="ECO:0000256" key="5">
    <source>
        <dbReference type="SAM" id="MobiDB-lite"/>
    </source>
</evidence>
<dbReference type="InterPro" id="IPR036640">
    <property type="entry name" value="ABC1_TM_sf"/>
</dbReference>
<proteinExistence type="predicted"/>
<dbReference type="InterPro" id="IPR002575">
    <property type="entry name" value="Aminoglycoside_PTrfase"/>
</dbReference>
<dbReference type="SUPFAM" id="SSF56112">
    <property type="entry name" value="Protein kinase-like (PK-like)"/>
    <property type="match status" value="1"/>
</dbReference>
<dbReference type="Proteomes" id="UP000320184">
    <property type="component" value="Unassembled WGS sequence"/>
</dbReference>
<dbReference type="InterPro" id="IPR027417">
    <property type="entry name" value="P-loop_NTPase"/>
</dbReference>
<dbReference type="Gene3D" id="1.20.1560.10">
    <property type="entry name" value="ABC transporter type 1, transmembrane domain"/>
    <property type="match status" value="1"/>
</dbReference>
<reference evidence="9 10" key="1">
    <citation type="journal article" date="2019" name="Nat. Microbiol.">
        <title>Mediterranean grassland soil C-N compound turnover is dependent on rainfall and depth, and is mediated by genomically divergent microorganisms.</title>
        <authorList>
            <person name="Diamond S."/>
            <person name="Andeer P.F."/>
            <person name="Li Z."/>
            <person name="Crits-Christoph A."/>
            <person name="Burstein D."/>
            <person name="Anantharaman K."/>
            <person name="Lane K.R."/>
            <person name="Thomas B.C."/>
            <person name="Pan C."/>
            <person name="Northen T.R."/>
            <person name="Banfield J.F."/>
        </authorList>
    </citation>
    <scope>NUCLEOTIDE SEQUENCE [LARGE SCALE GENOMIC DNA]</scope>
    <source>
        <strain evidence="9">WS_3</strain>
    </source>
</reference>
<comment type="subcellular location">
    <subcellularLocation>
        <location evidence="1">Cell membrane</location>
        <topology evidence="1">Multi-pass membrane protein</topology>
    </subcellularLocation>
</comment>
<dbReference type="InterPro" id="IPR039421">
    <property type="entry name" value="Type_1_exporter"/>
</dbReference>
<keyword evidence="4 6" id="KW-0472">Membrane</keyword>
<evidence type="ECO:0000256" key="6">
    <source>
        <dbReference type="SAM" id="Phobius"/>
    </source>
</evidence>
<dbReference type="EMBL" id="VBOT01000108">
    <property type="protein sequence ID" value="TMQ50022.1"/>
    <property type="molecule type" value="Genomic_DNA"/>
</dbReference>
<evidence type="ECO:0000259" key="8">
    <source>
        <dbReference type="PROSITE" id="PS50929"/>
    </source>
</evidence>
<dbReference type="GO" id="GO:0016887">
    <property type="term" value="F:ATP hydrolysis activity"/>
    <property type="evidence" value="ECO:0007669"/>
    <property type="project" value="InterPro"/>
</dbReference>
<comment type="caution">
    <text evidence="9">The sequence shown here is derived from an EMBL/GenBank/DDBJ whole genome shotgun (WGS) entry which is preliminary data.</text>
</comment>
<dbReference type="PROSITE" id="PS00211">
    <property type="entry name" value="ABC_TRANSPORTER_1"/>
    <property type="match status" value="1"/>
</dbReference>